<organism evidence="2 3">
    <name type="scientific">Ustilago hordei</name>
    <name type="common">Barley covered smut fungus</name>
    <dbReference type="NCBI Taxonomy" id="120017"/>
    <lineage>
        <taxon>Eukaryota</taxon>
        <taxon>Fungi</taxon>
        <taxon>Dikarya</taxon>
        <taxon>Basidiomycota</taxon>
        <taxon>Ustilaginomycotina</taxon>
        <taxon>Ustilaginomycetes</taxon>
        <taxon>Ustilaginales</taxon>
        <taxon>Ustilaginaceae</taxon>
        <taxon>Ustilago</taxon>
    </lineage>
</organism>
<dbReference type="GO" id="GO:0005829">
    <property type="term" value="C:cytosol"/>
    <property type="evidence" value="ECO:0007669"/>
    <property type="project" value="TreeGrafter"/>
</dbReference>
<dbReference type="PANTHER" id="PTHR43571:SF1">
    <property type="entry name" value="NADP-SPECIFIC GLUTAMATE DEHYDROGENASE 1-RELATED"/>
    <property type="match status" value="1"/>
</dbReference>
<dbReference type="InterPro" id="IPR036291">
    <property type="entry name" value="NAD(P)-bd_dom_sf"/>
</dbReference>
<dbReference type="SUPFAM" id="SSF51735">
    <property type="entry name" value="NAD(P)-binding Rossmann-fold domains"/>
    <property type="match status" value="1"/>
</dbReference>
<dbReference type="eggNOG" id="KOG2250">
    <property type="taxonomic scope" value="Eukaryota"/>
</dbReference>
<comment type="caution">
    <text evidence="2">The sequence shown here is derived from an EMBL/GenBank/DDBJ whole genome shotgun (WGS) entry which is preliminary data.</text>
</comment>
<dbReference type="InterPro" id="IPR050724">
    <property type="entry name" value="Glu_Leu_Phe_Val_DH"/>
</dbReference>
<sequence>MVLSLSDSEGSLVAKDACNAFTAEMIQEIAEINFHQGARPWKLVAEGSNMGLDQAAIEVFENSRLTRSTRCWYAPGKAANLGGVAVSGLEMAQNSARLTWSQEQVEAKLNEIMKNA</sequence>
<evidence type="ECO:0000313" key="2">
    <source>
        <dbReference type="EMBL" id="CCF53039.1"/>
    </source>
</evidence>
<protein>
    <submittedName>
        <fullName evidence="2">Probable NADP-specific glutamate dehydrogenase</fullName>
    </submittedName>
</protein>
<reference evidence="2 3" key="1">
    <citation type="journal article" date="2012" name="Plant Cell">
        <title>Genome comparison of barley and maize smut fungi reveals targeted loss of RNA silencing components and species-specific presence of transposable elements.</title>
        <authorList>
            <person name="Laurie J.D."/>
            <person name="Ali S."/>
            <person name="Linning R."/>
            <person name="Mannhaupt G."/>
            <person name="Wong P."/>
            <person name="Gueldener U."/>
            <person name="Muensterkoetter M."/>
            <person name="Moore R."/>
            <person name="Kahmann R."/>
            <person name="Bakkeren G."/>
            <person name="Schirawski J."/>
        </authorList>
    </citation>
    <scope>NUCLEOTIDE SEQUENCE [LARGE SCALE GENOMIC DNA]</scope>
    <source>
        <strain evidence="3">Uh4875-4</strain>
    </source>
</reference>
<dbReference type="STRING" id="1128400.I2G1J6"/>
<dbReference type="Proteomes" id="UP000006174">
    <property type="component" value="Unassembled WGS sequence"/>
</dbReference>
<accession>I2G1J6</accession>
<proteinExistence type="predicted"/>
<dbReference type="Gene3D" id="3.40.50.720">
    <property type="entry name" value="NAD(P)-binding Rossmann-like Domain"/>
    <property type="match status" value="1"/>
</dbReference>
<dbReference type="HOGENOM" id="CLU_2098650_0_0_1"/>
<dbReference type="OrthoDB" id="6718861at2759"/>
<dbReference type="EMBL" id="CAGI01000179">
    <property type="protein sequence ID" value="CCF53039.1"/>
    <property type="molecule type" value="Genomic_DNA"/>
</dbReference>
<gene>
    <name evidence="2" type="ORF">UHOR_04446</name>
</gene>
<dbReference type="Pfam" id="PF00208">
    <property type="entry name" value="ELFV_dehydrog"/>
    <property type="match status" value="1"/>
</dbReference>
<dbReference type="InterPro" id="IPR006096">
    <property type="entry name" value="Glu/Leu/Phe/Val/Trp_DH_C"/>
</dbReference>
<name>I2G1J6_USTHO</name>
<dbReference type="GO" id="GO:0006537">
    <property type="term" value="P:glutamate biosynthetic process"/>
    <property type="evidence" value="ECO:0007669"/>
    <property type="project" value="TreeGrafter"/>
</dbReference>
<dbReference type="AlphaFoldDB" id="I2G1J6"/>
<dbReference type="GO" id="GO:0004354">
    <property type="term" value="F:glutamate dehydrogenase (NADP+) activity"/>
    <property type="evidence" value="ECO:0007669"/>
    <property type="project" value="TreeGrafter"/>
</dbReference>
<dbReference type="PANTHER" id="PTHR43571">
    <property type="entry name" value="NADP-SPECIFIC GLUTAMATE DEHYDROGENASE 1-RELATED"/>
    <property type="match status" value="1"/>
</dbReference>
<feature type="domain" description="Glutamate/phenylalanine/leucine/valine/L-tryptophan dehydrogenase C-terminal" evidence="1">
    <location>
        <begin position="27"/>
        <end position="116"/>
    </location>
</feature>
<evidence type="ECO:0000259" key="1">
    <source>
        <dbReference type="Pfam" id="PF00208"/>
    </source>
</evidence>
<keyword evidence="3" id="KW-1185">Reference proteome</keyword>
<evidence type="ECO:0000313" key="3">
    <source>
        <dbReference type="Proteomes" id="UP000006174"/>
    </source>
</evidence>